<feature type="signal peptide" evidence="3">
    <location>
        <begin position="1"/>
        <end position="22"/>
    </location>
</feature>
<proteinExistence type="predicted"/>
<accession>A0A444W0C4</accession>
<protein>
    <submittedName>
        <fullName evidence="4">Uncharacterized protein</fullName>
    </submittedName>
</protein>
<evidence type="ECO:0000313" key="5">
    <source>
        <dbReference type="Proteomes" id="UP000290433"/>
    </source>
</evidence>
<feature type="region of interest" description="Disordered" evidence="1">
    <location>
        <begin position="24"/>
        <end position="47"/>
    </location>
</feature>
<dbReference type="OrthoDB" id="1377134at2"/>
<dbReference type="EMBL" id="JUIV01000004">
    <property type="protein sequence ID" value="RYJ39341.1"/>
    <property type="molecule type" value="Genomic_DNA"/>
</dbReference>
<evidence type="ECO:0000256" key="2">
    <source>
        <dbReference type="SAM" id="Phobius"/>
    </source>
</evidence>
<dbReference type="Proteomes" id="UP000290433">
    <property type="component" value="Unassembled WGS sequence"/>
</dbReference>
<reference evidence="4 5" key="1">
    <citation type="submission" date="2014-12" db="EMBL/GenBank/DDBJ databases">
        <title>Genome sequence of Flavobacterium anhuiense RCM74.</title>
        <authorList>
            <person name="Kim J.F."/>
            <person name="Song J.Y."/>
            <person name="Kwak M.-J."/>
            <person name="Lee S.-W."/>
        </authorList>
    </citation>
    <scope>NUCLEOTIDE SEQUENCE [LARGE SCALE GENOMIC DNA]</scope>
    <source>
        <strain evidence="4 5">RCM74</strain>
    </source>
</reference>
<evidence type="ECO:0000256" key="1">
    <source>
        <dbReference type="SAM" id="MobiDB-lite"/>
    </source>
</evidence>
<feature type="chain" id="PRO_5019222765" evidence="3">
    <location>
        <begin position="23"/>
        <end position="88"/>
    </location>
</feature>
<feature type="transmembrane region" description="Helical" evidence="2">
    <location>
        <begin position="63"/>
        <end position="79"/>
    </location>
</feature>
<evidence type="ECO:0000256" key="3">
    <source>
        <dbReference type="SAM" id="SignalP"/>
    </source>
</evidence>
<name>A0A444W0C4_9FLAO</name>
<keyword evidence="2" id="KW-1133">Transmembrane helix</keyword>
<dbReference type="RefSeq" id="WP_129746609.1">
    <property type="nucleotide sequence ID" value="NZ_JUIV01000004.1"/>
</dbReference>
<gene>
    <name evidence="4" type="ORF">NU08_1649</name>
</gene>
<evidence type="ECO:0000313" key="4">
    <source>
        <dbReference type="EMBL" id="RYJ39341.1"/>
    </source>
</evidence>
<sequence length="88" mass="9278">MKNLKAPFLVIALFLNVLLVTAENESGPPAPNLSSKTMTAGDCDDSDGIPCNEQGNIPIDQNIIILVIGGLALGLTAIYRNQIKKASI</sequence>
<keyword evidence="2" id="KW-0472">Membrane</keyword>
<comment type="caution">
    <text evidence="4">The sequence shown here is derived from an EMBL/GenBank/DDBJ whole genome shotgun (WGS) entry which is preliminary data.</text>
</comment>
<keyword evidence="2" id="KW-0812">Transmembrane</keyword>
<organism evidence="4 5">
    <name type="scientific">Flavobacterium anhuiense</name>
    <dbReference type="NCBI Taxonomy" id="459526"/>
    <lineage>
        <taxon>Bacteria</taxon>
        <taxon>Pseudomonadati</taxon>
        <taxon>Bacteroidota</taxon>
        <taxon>Flavobacteriia</taxon>
        <taxon>Flavobacteriales</taxon>
        <taxon>Flavobacteriaceae</taxon>
        <taxon>Flavobacterium</taxon>
    </lineage>
</organism>
<keyword evidence="3" id="KW-0732">Signal</keyword>
<dbReference type="AlphaFoldDB" id="A0A444W0C4"/>